<gene>
    <name evidence="1" type="ORF">C5Y96_16775</name>
</gene>
<protein>
    <submittedName>
        <fullName evidence="1">Uncharacterized protein</fullName>
    </submittedName>
</protein>
<organism evidence="1 2">
    <name type="scientific">Blastopirellula marina</name>
    <dbReference type="NCBI Taxonomy" id="124"/>
    <lineage>
        <taxon>Bacteria</taxon>
        <taxon>Pseudomonadati</taxon>
        <taxon>Planctomycetota</taxon>
        <taxon>Planctomycetia</taxon>
        <taxon>Pirellulales</taxon>
        <taxon>Pirellulaceae</taxon>
        <taxon>Blastopirellula</taxon>
    </lineage>
</organism>
<evidence type="ECO:0000313" key="1">
    <source>
        <dbReference type="EMBL" id="PQO28029.1"/>
    </source>
</evidence>
<sequence length="256" mass="28775">MSDGVFYFLPVGFRLSPASNKIEPMSNSIWISDYDVIHRCKTENFQLSVAAFPNKMNAKFVSQPKNWQAAEWNLEGIGNREEFYVRGNDLVERYTSDQDKLSTEIYSRILPGLDGVELILSRQTSTLDSDAQMALKFRFDDANSVITMNADGQWNPPGLGDDNLAQLRDPMVVAVGCLDAVQYAVFAYPGDCDSIQAERLNEETIEVTIPLFSLHLEKGVIRRSRIQLVRAEGKDAMEQLAAKYQAFCDSEIPLTT</sequence>
<dbReference type="EMBL" id="PUIA01000051">
    <property type="protein sequence ID" value="PQO28029.1"/>
    <property type="molecule type" value="Genomic_DNA"/>
</dbReference>
<dbReference type="Proteomes" id="UP000240009">
    <property type="component" value="Unassembled WGS sequence"/>
</dbReference>
<comment type="caution">
    <text evidence="1">The sequence shown here is derived from an EMBL/GenBank/DDBJ whole genome shotgun (WGS) entry which is preliminary data.</text>
</comment>
<proteinExistence type="predicted"/>
<evidence type="ECO:0000313" key="2">
    <source>
        <dbReference type="Proteomes" id="UP000240009"/>
    </source>
</evidence>
<accession>A0A2S8F795</accession>
<reference evidence="1 2" key="1">
    <citation type="submission" date="2018-02" db="EMBL/GenBank/DDBJ databases">
        <title>Comparative genomes isolates from brazilian mangrove.</title>
        <authorList>
            <person name="Araujo J.E."/>
            <person name="Taketani R.G."/>
            <person name="Silva M.C.P."/>
            <person name="Loureco M.V."/>
            <person name="Andreote F.D."/>
        </authorList>
    </citation>
    <scope>NUCLEOTIDE SEQUENCE [LARGE SCALE GENOMIC DNA]</scope>
    <source>
        <strain evidence="1 2">HEX-2 MGV</strain>
    </source>
</reference>
<name>A0A2S8F795_9BACT</name>
<dbReference type="AlphaFoldDB" id="A0A2S8F795"/>